<name>A0A975BGT3_9BACT</name>
<keyword evidence="5" id="KW-0520">NAD</keyword>
<dbReference type="Proteomes" id="UP000663722">
    <property type="component" value="Chromosome"/>
</dbReference>
<evidence type="ECO:0000313" key="11">
    <source>
        <dbReference type="Proteomes" id="UP000663722"/>
    </source>
</evidence>
<comment type="catalytic activity">
    <reaction evidence="7">
        <text>a (3S)-3-hydroxyacyl-CoA + NAD(+) = a 3-oxoacyl-CoA + NADH + H(+)</text>
        <dbReference type="Rhea" id="RHEA:22432"/>
        <dbReference type="ChEBI" id="CHEBI:15378"/>
        <dbReference type="ChEBI" id="CHEBI:57318"/>
        <dbReference type="ChEBI" id="CHEBI:57540"/>
        <dbReference type="ChEBI" id="CHEBI:57945"/>
        <dbReference type="ChEBI" id="CHEBI:90726"/>
        <dbReference type="EC" id="1.1.1.35"/>
    </reaction>
</comment>
<dbReference type="PANTHER" id="PTHR48075:SF7">
    <property type="entry name" value="3-HYDROXYACYL-COA DEHYDROGENASE-RELATED"/>
    <property type="match status" value="1"/>
</dbReference>
<dbReference type="PANTHER" id="PTHR48075">
    <property type="entry name" value="3-HYDROXYACYL-COA DEHYDROGENASE FAMILY PROTEIN"/>
    <property type="match status" value="1"/>
</dbReference>
<dbReference type="GO" id="GO:0006631">
    <property type="term" value="P:fatty acid metabolic process"/>
    <property type="evidence" value="ECO:0007669"/>
    <property type="project" value="UniProtKB-KW"/>
</dbReference>
<protein>
    <submittedName>
        <fullName evidence="10">3-hydroxyacyl-CoA dehydrogenase</fullName>
    </submittedName>
</protein>
<keyword evidence="6" id="KW-0443">Lipid metabolism</keyword>
<dbReference type="SUPFAM" id="SSF52096">
    <property type="entry name" value="ClpP/crotonase"/>
    <property type="match status" value="1"/>
</dbReference>
<evidence type="ECO:0000256" key="2">
    <source>
        <dbReference type="ARBA" id="ARBA00022832"/>
    </source>
</evidence>
<sequence length="801" mass="88334">MVRKIRKAGVIGSGVMGGGIAALLASAGIKTLLLDIVPFDLNADEKNDPTVRNSIAKAGLSTMIMSQPPLLMDKRDAKRITVGNLEDDIDKLAECDWIIEVVLEHLKIKQELLQKLEKVRKETGIVSTNTSGIPLKKMSEGLSKAFRQHFLGTHFFNPVRYMRLLEIIPGEETRPEILQFMADFGERRLGKGIVWAKDTPNFVGNRIGAHGIVKAMQTMLEDGLTIPEADALFGPVMGRPRTAMFKTCDLVGLDIMAHVSKNTYDLIPDDEQRDSFVIPEFVNRMIEKGFLGKKAESGFYKTEKPGKKVIRKVINPETFEYAEYAKPAFPCLDRAKQAKLLPDKMKAVVYGGDKGAKFAWKVLGSSLIYSANRIPEISDTIVDIDNAMKWGYNFEAGPFETWDAIGVEASVEKMEKHGFEVPEKIRNMLAAGNTCFYKTENGKVFFYDFASESYKEPAISDNVISLNVLRKADKVARKCDSASLIDIGDGVFCCEFHTRMNAINKEIVTFISEVIDYVDANGIGLVIGNQAGGTPGAFSAGGDLFYMGALAQLGKFSEIDAFLKMAQQGIQKAKYSDFPIVAAPYGMTLGGGCEVCIGAADKIVAHAELYMGLVEIGVGLLPSGGGCLNLWKKFINAVPEPVTDYDLGKFFIPVFMNIATAKVSTSAAHARAMGFLGPNDRIVFNRDHLIGEAKKDVLKMADEGYAPPVKKKIKVFGESAQGMANAELFNMLQGKYVTEYDVFLAKRIAYVISGGDVRDNSEIDEEVILKLEREAFTDFWKQKKTHARVEHMLKTGKPLRN</sequence>
<dbReference type="Pfam" id="PF00378">
    <property type="entry name" value="ECH_1"/>
    <property type="match status" value="1"/>
</dbReference>
<dbReference type="AlphaFoldDB" id="A0A975BGT3"/>
<evidence type="ECO:0000256" key="6">
    <source>
        <dbReference type="ARBA" id="ARBA00023098"/>
    </source>
</evidence>
<comment type="pathway">
    <text evidence="1">Lipid metabolism; fatty acid beta-oxidation.</text>
</comment>
<accession>A0A975BGT3</accession>
<evidence type="ECO:0000256" key="1">
    <source>
        <dbReference type="ARBA" id="ARBA00005005"/>
    </source>
</evidence>
<gene>
    <name evidence="10" type="ORF">dnm_009430</name>
</gene>
<dbReference type="InterPro" id="IPR036291">
    <property type="entry name" value="NAD(P)-bd_dom_sf"/>
</dbReference>
<feature type="domain" description="3-hydroxyacyl-CoA dehydrogenase C-terminal" evidence="8">
    <location>
        <begin position="202"/>
        <end position="301"/>
    </location>
</feature>
<dbReference type="GO" id="GO:0003857">
    <property type="term" value="F:(3S)-3-hydroxyacyl-CoA dehydrogenase (NAD+) activity"/>
    <property type="evidence" value="ECO:0007669"/>
    <property type="project" value="UniProtKB-EC"/>
</dbReference>
<dbReference type="SUPFAM" id="SSF48179">
    <property type="entry name" value="6-phosphogluconate dehydrogenase C-terminal domain-like"/>
    <property type="match status" value="2"/>
</dbReference>
<organism evidence="10 11">
    <name type="scientific">Desulfonema magnum</name>
    <dbReference type="NCBI Taxonomy" id="45655"/>
    <lineage>
        <taxon>Bacteria</taxon>
        <taxon>Pseudomonadati</taxon>
        <taxon>Thermodesulfobacteriota</taxon>
        <taxon>Desulfobacteria</taxon>
        <taxon>Desulfobacterales</taxon>
        <taxon>Desulfococcaceae</taxon>
        <taxon>Desulfonema</taxon>
    </lineage>
</organism>
<keyword evidence="4" id="KW-0560">Oxidoreductase</keyword>
<reference evidence="10" key="1">
    <citation type="journal article" date="2021" name="Microb. Physiol.">
        <title>Proteogenomic Insights into the Physiology of Marine, Sulfate-Reducing, Filamentous Desulfonema limicola and Desulfonema magnum.</title>
        <authorList>
            <person name="Schnaars V."/>
            <person name="Wohlbrand L."/>
            <person name="Scheve S."/>
            <person name="Hinrichs C."/>
            <person name="Reinhardt R."/>
            <person name="Rabus R."/>
        </authorList>
    </citation>
    <scope>NUCLEOTIDE SEQUENCE</scope>
    <source>
        <strain evidence="10">4be13</strain>
    </source>
</reference>
<evidence type="ECO:0000256" key="7">
    <source>
        <dbReference type="ARBA" id="ARBA00049556"/>
    </source>
</evidence>
<dbReference type="InterPro" id="IPR006108">
    <property type="entry name" value="3HC_DH_C"/>
</dbReference>
<dbReference type="Gene3D" id="3.90.226.10">
    <property type="entry name" value="2-enoyl-CoA Hydratase, Chain A, domain 1"/>
    <property type="match status" value="1"/>
</dbReference>
<proteinExistence type="predicted"/>
<dbReference type="InterPro" id="IPR001753">
    <property type="entry name" value="Enoyl-CoA_hydra/iso"/>
</dbReference>
<dbReference type="GO" id="GO:0070403">
    <property type="term" value="F:NAD+ binding"/>
    <property type="evidence" value="ECO:0007669"/>
    <property type="project" value="InterPro"/>
</dbReference>
<evidence type="ECO:0000259" key="9">
    <source>
        <dbReference type="Pfam" id="PF02737"/>
    </source>
</evidence>
<dbReference type="Pfam" id="PF00725">
    <property type="entry name" value="3HCDH"/>
    <property type="match status" value="1"/>
</dbReference>
<dbReference type="CDD" id="cd06558">
    <property type="entry name" value="crotonase-like"/>
    <property type="match status" value="1"/>
</dbReference>
<dbReference type="InterPro" id="IPR029045">
    <property type="entry name" value="ClpP/crotonase-like_dom_sf"/>
</dbReference>
<keyword evidence="11" id="KW-1185">Reference proteome</keyword>
<dbReference type="InterPro" id="IPR008927">
    <property type="entry name" value="6-PGluconate_DH-like_C_sf"/>
</dbReference>
<dbReference type="EMBL" id="CP061800">
    <property type="protein sequence ID" value="QTA84939.1"/>
    <property type="molecule type" value="Genomic_DNA"/>
</dbReference>
<dbReference type="GO" id="GO:0016042">
    <property type="term" value="P:lipid catabolic process"/>
    <property type="evidence" value="ECO:0007669"/>
    <property type="project" value="UniProtKB-KW"/>
</dbReference>
<dbReference type="KEGG" id="dmm:dnm_009430"/>
<dbReference type="RefSeq" id="WP_207681210.1">
    <property type="nucleotide sequence ID" value="NZ_CP061800.1"/>
</dbReference>
<dbReference type="Gene3D" id="1.10.1040.50">
    <property type="match status" value="1"/>
</dbReference>
<dbReference type="SUPFAM" id="SSF51735">
    <property type="entry name" value="NAD(P)-binding Rossmann-fold domains"/>
    <property type="match status" value="1"/>
</dbReference>
<evidence type="ECO:0000256" key="5">
    <source>
        <dbReference type="ARBA" id="ARBA00023027"/>
    </source>
</evidence>
<evidence type="ECO:0000313" key="10">
    <source>
        <dbReference type="EMBL" id="QTA84939.1"/>
    </source>
</evidence>
<evidence type="ECO:0000256" key="3">
    <source>
        <dbReference type="ARBA" id="ARBA00022963"/>
    </source>
</evidence>
<keyword evidence="3" id="KW-0442">Lipid degradation</keyword>
<evidence type="ECO:0000256" key="4">
    <source>
        <dbReference type="ARBA" id="ARBA00023002"/>
    </source>
</evidence>
<keyword evidence="2" id="KW-0276">Fatty acid metabolism</keyword>
<dbReference type="Gene3D" id="3.40.50.720">
    <property type="entry name" value="NAD(P)-binding Rossmann-like Domain"/>
    <property type="match status" value="1"/>
</dbReference>
<dbReference type="InterPro" id="IPR006176">
    <property type="entry name" value="3-OHacyl-CoA_DH_NAD-bd"/>
</dbReference>
<dbReference type="Pfam" id="PF02737">
    <property type="entry name" value="3HCDH_N"/>
    <property type="match status" value="1"/>
</dbReference>
<feature type="domain" description="3-hydroxyacyl-CoA dehydrogenase NAD binding" evidence="9">
    <location>
        <begin position="7"/>
        <end position="198"/>
    </location>
</feature>
<evidence type="ECO:0000259" key="8">
    <source>
        <dbReference type="Pfam" id="PF00725"/>
    </source>
</evidence>